<evidence type="ECO:0000256" key="10">
    <source>
        <dbReference type="PROSITE-ProRule" id="PRU00959"/>
    </source>
</evidence>
<evidence type="ECO:0000256" key="3">
    <source>
        <dbReference type="ARBA" id="ARBA00022555"/>
    </source>
</evidence>
<organism evidence="13 14">
    <name type="scientific">Escovopsis weberi</name>
    <dbReference type="NCBI Taxonomy" id="150374"/>
    <lineage>
        <taxon>Eukaryota</taxon>
        <taxon>Fungi</taxon>
        <taxon>Dikarya</taxon>
        <taxon>Ascomycota</taxon>
        <taxon>Pezizomycotina</taxon>
        <taxon>Sordariomycetes</taxon>
        <taxon>Hypocreomycetidae</taxon>
        <taxon>Hypocreales</taxon>
        <taxon>Hypocreaceae</taxon>
        <taxon>Escovopsis</taxon>
    </lineage>
</organism>
<name>A0A0M8N934_ESCWE</name>
<dbReference type="InterPro" id="IPR016691">
    <property type="entry name" value="TRMT11"/>
</dbReference>
<dbReference type="InterPro" id="IPR029063">
    <property type="entry name" value="SAM-dependent_MTases_sf"/>
</dbReference>
<keyword evidence="7 10" id="KW-0819">tRNA processing</keyword>
<dbReference type="InterPro" id="IPR002052">
    <property type="entry name" value="DNA_methylase_N6_adenine_CS"/>
</dbReference>
<dbReference type="SUPFAM" id="SSF53335">
    <property type="entry name" value="S-adenosyl-L-methionine-dependent methyltransferases"/>
    <property type="match status" value="1"/>
</dbReference>
<dbReference type="EMBL" id="LGSR01000006">
    <property type="protein sequence ID" value="KOS22540.1"/>
    <property type="molecule type" value="Genomic_DNA"/>
</dbReference>
<dbReference type="Pfam" id="PF25904">
    <property type="entry name" value="Tmrp11_N"/>
    <property type="match status" value="1"/>
</dbReference>
<dbReference type="GO" id="GO:0005737">
    <property type="term" value="C:cytoplasm"/>
    <property type="evidence" value="ECO:0007669"/>
    <property type="project" value="UniProtKB-SubCell"/>
</dbReference>
<evidence type="ECO:0000256" key="2">
    <source>
        <dbReference type="ARBA" id="ARBA00022490"/>
    </source>
</evidence>
<keyword evidence="14" id="KW-1185">Reference proteome</keyword>
<feature type="domain" description="tRNA (guanine(10)-N(2))-methyltransferase TRMT11 N-terminal" evidence="12">
    <location>
        <begin position="7"/>
        <end position="176"/>
    </location>
</feature>
<protein>
    <recommendedName>
        <fullName evidence="9">tRNA (guanine(10)-N(2))-methyltransferase</fullName>
        <ecNumber evidence="9">2.1.1.214</ecNumber>
    </recommendedName>
</protein>
<dbReference type="GO" id="GO:0000049">
    <property type="term" value="F:tRNA binding"/>
    <property type="evidence" value="ECO:0007669"/>
    <property type="project" value="UniProtKB-UniRule"/>
</dbReference>
<dbReference type="PANTHER" id="PTHR13370:SF3">
    <property type="entry name" value="TRNA (GUANINE(10)-N2)-METHYLTRANSFERASE HOMOLOG"/>
    <property type="match status" value="1"/>
</dbReference>
<evidence type="ECO:0000256" key="6">
    <source>
        <dbReference type="ARBA" id="ARBA00022691"/>
    </source>
</evidence>
<evidence type="ECO:0000259" key="11">
    <source>
        <dbReference type="Pfam" id="PF01170"/>
    </source>
</evidence>
<dbReference type="GO" id="GO:0160102">
    <property type="term" value="F:tRNA (guanine(10)-N2)-methyltransferase activity"/>
    <property type="evidence" value="ECO:0007669"/>
    <property type="project" value="UniProtKB-EC"/>
</dbReference>
<comment type="caution">
    <text evidence="13">The sequence shown here is derived from an EMBL/GenBank/DDBJ whole genome shotgun (WGS) entry which is preliminary data.</text>
</comment>
<sequence>MADNVTDFMIKFASEHESFWVAEIEALAIIENIDLQVLHYSKGSPFVLVRLPSAEAAARLLRRSVLAHSIYEHWGTGTTLEQLHESVRARTAHLWPRHKHSSFKFIVDCYQGARPHAERIAIIESFSFLGFDGPIRMADPDETFVVLEQWPFNSVPKGLRRPEVLYLGRRVALSGRDVITRFDLKKRSYISTTSMDAELSLVTANIALAAPGKLFYDPFVGTGSFPIACAHFGAFGWGSDIDGRSIRGEAGARSLAGNFEQYGIRERLGGTFAADLTNSPVRKHRRTWDGIVCDPPYGVREGLKVLGLKDPKATPWLVERGVKDAMSSDYIPPKKPYSFLAMLHDILTFATDTLVDNGRLAFWMPSANDEEQEIPIPEHPSLELVAVCIQDFSKYELNPFRRGYFKKFELDE</sequence>
<evidence type="ECO:0000313" key="14">
    <source>
        <dbReference type="Proteomes" id="UP000053831"/>
    </source>
</evidence>
<dbReference type="EC" id="2.1.1.214" evidence="9"/>
<keyword evidence="8 10" id="KW-0694">RNA-binding</keyword>
<dbReference type="AlphaFoldDB" id="A0A0M8N934"/>
<keyword evidence="6 10" id="KW-0949">S-adenosyl-L-methionine</keyword>
<dbReference type="PROSITE" id="PS51627">
    <property type="entry name" value="SAM_MT_TRM11"/>
    <property type="match status" value="1"/>
</dbReference>
<gene>
    <name evidence="13" type="ORF">ESCO_001898</name>
</gene>
<feature type="domain" description="Ribosomal RNA large subunit methyltransferase K/L-like methyltransferase" evidence="11">
    <location>
        <begin position="186"/>
        <end position="302"/>
    </location>
</feature>
<reference evidence="13 14" key="1">
    <citation type="submission" date="2015-07" db="EMBL/GenBank/DDBJ databases">
        <title>The genome of the fungus Escovopsis weberi, a specialized disease agent of ant agriculture.</title>
        <authorList>
            <person name="de Man T.J."/>
            <person name="Stajich J.E."/>
            <person name="Kubicek C.P."/>
            <person name="Chenthamara K."/>
            <person name="Atanasova L."/>
            <person name="Druzhinina I.S."/>
            <person name="Birnbaum S."/>
            <person name="Barribeau S.M."/>
            <person name="Teiling C."/>
            <person name="Suen G."/>
            <person name="Currie C."/>
            <person name="Gerardo N.M."/>
        </authorList>
    </citation>
    <scope>NUCLEOTIDE SEQUENCE [LARGE SCALE GENOMIC DNA]</scope>
</reference>
<dbReference type="GO" id="GO:0043528">
    <property type="term" value="C:tRNA (m2G10) methyltransferase complex"/>
    <property type="evidence" value="ECO:0007669"/>
    <property type="project" value="EnsemblFungi"/>
</dbReference>
<dbReference type="Proteomes" id="UP000053831">
    <property type="component" value="Unassembled WGS sequence"/>
</dbReference>
<dbReference type="GO" id="GO:0030488">
    <property type="term" value="P:tRNA methylation"/>
    <property type="evidence" value="ECO:0007669"/>
    <property type="project" value="EnsemblFungi"/>
</dbReference>
<keyword evidence="4 10" id="KW-0489">Methyltransferase</keyword>
<dbReference type="OrthoDB" id="296065at2759"/>
<evidence type="ECO:0000259" key="12">
    <source>
        <dbReference type="Pfam" id="PF25904"/>
    </source>
</evidence>
<accession>A0A0M8N934</accession>
<dbReference type="Gene3D" id="3.40.50.150">
    <property type="entry name" value="Vaccinia Virus protein VP39"/>
    <property type="match status" value="1"/>
</dbReference>
<dbReference type="InterPro" id="IPR000241">
    <property type="entry name" value="RlmKL-like_Mtase"/>
</dbReference>
<comment type="similarity">
    <text evidence="10">Belongs to the class I-like SAM-binding methyltransferase superfamily. TRM11 methyltransferase family.</text>
</comment>
<dbReference type="PANTHER" id="PTHR13370">
    <property type="entry name" value="RNA METHYLASE-RELATED"/>
    <property type="match status" value="1"/>
</dbReference>
<dbReference type="STRING" id="150374.A0A0M8N934"/>
<evidence type="ECO:0000313" key="13">
    <source>
        <dbReference type="EMBL" id="KOS22540.1"/>
    </source>
</evidence>
<keyword evidence="5 10" id="KW-0808">Transferase</keyword>
<evidence type="ECO:0000256" key="7">
    <source>
        <dbReference type="ARBA" id="ARBA00022694"/>
    </source>
</evidence>
<keyword evidence="2" id="KW-0963">Cytoplasm</keyword>
<evidence type="ECO:0000256" key="8">
    <source>
        <dbReference type="ARBA" id="ARBA00022884"/>
    </source>
</evidence>
<comment type="subcellular location">
    <subcellularLocation>
        <location evidence="1">Cytoplasm</location>
    </subcellularLocation>
</comment>
<keyword evidence="3 10" id="KW-0820">tRNA-binding</keyword>
<evidence type="ECO:0000256" key="1">
    <source>
        <dbReference type="ARBA" id="ARBA00004496"/>
    </source>
</evidence>
<evidence type="ECO:0000256" key="9">
    <source>
        <dbReference type="ARBA" id="ARBA00066937"/>
    </source>
</evidence>
<evidence type="ECO:0000256" key="4">
    <source>
        <dbReference type="ARBA" id="ARBA00022603"/>
    </source>
</evidence>
<evidence type="ECO:0000256" key="5">
    <source>
        <dbReference type="ARBA" id="ARBA00022679"/>
    </source>
</evidence>
<dbReference type="InterPro" id="IPR059073">
    <property type="entry name" value="TRMT11_N"/>
</dbReference>
<dbReference type="Pfam" id="PF01170">
    <property type="entry name" value="UPF0020"/>
    <property type="match status" value="1"/>
</dbReference>
<dbReference type="PIRSF" id="PIRSF017259">
    <property type="entry name" value="tRNA_mtfrase_TRM11"/>
    <property type="match status" value="1"/>
</dbReference>
<dbReference type="PROSITE" id="PS00092">
    <property type="entry name" value="N6_MTASE"/>
    <property type="match status" value="1"/>
</dbReference>
<proteinExistence type="inferred from homology"/>